<gene>
    <name evidence="1" type="ORF">M9H77_20118</name>
</gene>
<sequence length="376" mass="42656">MSLSRFHKQSDGIICPNNYRVYVSFCGKNRTPSSNNANLCNWIECYNPSNNSWHTVTSIPGLIENQVLKGFAMVSVGESFIYVIGGRICHNKDINHDDDSYFTYDIDLEVIPNVLRYDVQKDLWYKCAPMKMARCDFACTVSKNKIYVAGGQSTFGCGKGISSAEVYDPVLDEWKSLPNMSTLRYKCVGVTWQGKIYVVGGFAERGDNDSPGPFTMERSSAEVYDIEHKKWDLKARMWELDVPPNQIVTINGKLFSSGDCLNAWKGHVESYNGKLKMWDMVRGSRLDTLSSSSSMQQRLYYLTMAPIGTNLYFLAGYRKVDQEEEGGDDDIISRIKTEVYVFDTCENGDGWKSFEPIEEQGEKELCCHCCVLIKQD</sequence>
<proteinExistence type="predicted"/>
<comment type="caution">
    <text evidence="1">The sequence shown here is derived from an EMBL/GenBank/DDBJ whole genome shotgun (WGS) entry which is preliminary data.</text>
</comment>
<organism evidence="1 2">
    <name type="scientific">Catharanthus roseus</name>
    <name type="common">Madagascar periwinkle</name>
    <name type="synonym">Vinca rosea</name>
    <dbReference type="NCBI Taxonomy" id="4058"/>
    <lineage>
        <taxon>Eukaryota</taxon>
        <taxon>Viridiplantae</taxon>
        <taxon>Streptophyta</taxon>
        <taxon>Embryophyta</taxon>
        <taxon>Tracheophyta</taxon>
        <taxon>Spermatophyta</taxon>
        <taxon>Magnoliopsida</taxon>
        <taxon>eudicotyledons</taxon>
        <taxon>Gunneridae</taxon>
        <taxon>Pentapetalae</taxon>
        <taxon>asterids</taxon>
        <taxon>lamiids</taxon>
        <taxon>Gentianales</taxon>
        <taxon>Apocynaceae</taxon>
        <taxon>Rauvolfioideae</taxon>
        <taxon>Vinceae</taxon>
        <taxon>Catharanthinae</taxon>
        <taxon>Catharanthus</taxon>
    </lineage>
</organism>
<accession>A0ACC0AK86</accession>
<protein>
    <submittedName>
        <fullName evidence="1">Uncharacterized protein</fullName>
    </submittedName>
</protein>
<name>A0ACC0AK86_CATRO</name>
<dbReference type="Proteomes" id="UP001060085">
    <property type="component" value="Linkage Group LG05"/>
</dbReference>
<evidence type="ECO:0000313" key="1">
    <source>
        <dbReference type="EMBL" id="KAI5660795.1"/>
    </source>
</evidence>
<reference evidence="2" key="1">
    <citation type="journal article" date="2023" name="Nat. Plants">
        <title>Single-cell RNA sequencing provides a high-resolution roadmap for understanding the multicellular compartmentation of specialized metabolism.</title>
        <authorList>
            <person name="Sun S."/>
            <person name="Shen X."/>
            <person name="Li Y."/>
            <person name="Li Y."/>
            <person name="Wang S."/>
            <person name="Li R."/>
            <person name="Zhang H."/>
            <person name="Shen G."/>
            <person name="Guo B."/>
            <person name="Wei J."/>
            <person name="Xu J."/>
            <person name="St-Pierre B."/>
            <person name="Chen S."/>
            <person name="Sun C."/>
        </authorList>
    </citation>
    <scope>NUCLEOTIDE SEQUENCE [LARGE SCALE GENOMIC DNA]</scope>
</reference>
<keyword evidence="2" id="KW-1185">Reference proteome</keyword>
<evidence type="ECO:0000313" key="2">
    <source>
        <dbReference type="Proteomes" id="UP001060085"/>
    </source>
</evidence>
<dbReference type="EMBL" id="CM044705">
    <property type="protein sequence ID" value="KAI5660795.1"/>
    <property type="molecule type" value="Genomic_DNA"/>
</dbReference>